<dbReference type="OMA" id="GWWYDWT"/>
<proteinExistence type="predicted"/>
<dbReference type="EMBL" id="KI545862">
    <property type="protein sequence ID" value="EST07758.1"/>
    <property type="molecule type" value="Genomic_DNA"/>
</dbReference>
<evidence type="ECO:0000259" key="3">
    <source>
        <dbReference type="Pfam" id="PF11790"/>
    </source>
</evidence>
<dbReference type="PANTHER" id="PTHR34154:SF14">
    <property type="entry name" value="ASL1-LIKE GLYCOSYL HYDROLASE CATALYTIC DOMAIN-CONTAINING PROTEIN"/>
    <property type="match status" value="1"/>
</dbReference>
<dbReference type="GO" id="GO:0009277">
    <property type="term" value="C:fungal-type cell wall"/>
    <property type="evidence" value="ECO:0007669"/>
    <property type="project" value="TreeGrafter"/>
</dbReference>
<dbReference type="InterPro" id="IPR017853">
    <property type="entry name" value="GH"/>
</dbReference>
<dbReference type="Pfam" id="PF11790">
    <property type="entry name" value="Glyco_hydro_cc"/>
    <property type="match status" value="1"/>
</dbReference>
<reference evidence="5" key="1">
    <citation type="journal article" date="2013" name="Genome Announc.">
        <title>Draft genome sequence of Pseudozyma brasiliensis sp. nov. strain GHG001, a high producer of endo-1,4-xylanase isolated from an insect pest of sugarcane.</title>
        <authorList>
            <person name="Oliveira J.V.D.C."/>
            <person name="dos Santos R.A.C."/>
            <person name="Borges T.A."/>
            <person name="Riano-Pachon D.M."/>
            <person name="Goldman G.H."/>
        </authorList>
    </citation>
    <scope>NUCLEOTIDE SEQUENCE [LARGE SCALE GENOMIC DNA]</scope>
    <source>
        <strain evidence="5">GHG001</strain>
    </source>
</reference>
<dbReference type="Proteomes" id="UP000019377">
    <property type="component" value="Unassembled WGS sequence"/>
</dbReference>
<dbReference type="OrthoDB" id="5959761at2759"/>
<feature type="compositionally biased region" description="Basic residues" evidence="1">
    <location>
        <begin position="23"/>
        <end position="39"/>
    </location>
</feature>
<evidence type="ECO:0000313" key="5">
    <source>
        <dbReference type="Proteomes" id="UP000019377"/>
    </source>
</evidence>
<dbReference type="AlphaFoldDB" id="V5EWL5"/>
<protein>
    <recommendedName>
        <fullName evidence="3">Asl1-like glycosyl hydrolase catalytic domain-containing protein</fullName>
    </recommendedName>
</protein>
<dbReference type="SUPFAM" id="SSF51445">
    <property type="entry name" value="(Trans)glycosidases"/>
    <property type="match status" value="1"/>
</dbReference>
<feature type="signal peptide" evidence="2">
    <location>
        <begin position="1"/>
        <end position="19"/>
    </location>
</feature>
<dbReference type="eggNOG" id="ENOG502RXR0">
    <property type="taxonomic scope" value="Eukaryota"/>
</dbReference>
<keyword evidence="5" id="KW-1185">Reference proteome</keyword>
<feature type="compositionally biased region" description="Low complexity" evidence="1">
    <location>
        <begin position="40"/>
        <end position="62"/>
    </location>
</feature>
<feature type="compositionally biased region" description="Low complexity" evidence="1">
    <location>
        <begin position="70"/>
        <end position="96"/>
    </location>
</feature>
<accession>V5EWL5</accession>
<dbReference type="STRING" id="1365824.V5EWL5"/>
<evidence type="ECO:0000256" key="2">
    <source>
        <dbReference type="SAM" id="SignalP"/>
    </source>
</evidence>
<dbReference type="FunFam" id="3.20.20.80:FF:000433">
    <property type="entry name" value="Chromosome 16, whole genome shotgun sequence"/>
    <property type="match status" value="1"/>
</dbReference>
<sequence length="369" mass="39267">MLAVLVLAIFLAVAESAEAASTKHCRALKKKKHRKHRKAPTSTRKSTPSPQPTTKSTPKSSPVQAAAPKVTSSAASTPKATSSKAAAPSSSAAPVTAAPSNITVTGFSPPHGKAGVAGGNSLKWLSGAVGWYYDWTPTPDNPNIGNGLAVPMLWGLGRVNHDDDVARLNEFKTVKPGSAPFVMGFNEPDFTGGGSSGTIPIADAAAGWEQYLAPHKAAGAKLISPSMAMQQSETWLAPFLKAVKTQPDIIAVHIFKDNMDGVNTVLNHFAQYGKPMWITEFACINYEGPSPVYCDQDKVDSMLTSMVQLFEADSRVAAYSVSDAANGPYGDLTTNQQGQNLTTTGQTYWDAIKAVNSRKQRRNLRPARR</sequence>
<feature type="region of interest" description="Disordered" evidence="1">
    <location>
        <begin position="21"/>
        <end position="96"/>
    </location>
</feature>
<feature type="domain" description="Asl1-like glycosyl hydrolase catalytic" evidence="3">
    <location>
        <begin position="121"/>
        <end position="348"/>
    </location>
</feature>
<dbReference type="PANTHER" id="PTHR34154">
    <property type="entry name" value="ALKALI-SENSITIVE LINKAGE PROTEIN 1"/>
    <property type="match status" value="1"/>
</dbReference>
<keyword evidence="2" id="KW-0732">Signal</keyword>
<dbReference type="GO" id="GO:0071966">
    <property type="term" value="P:fungal-type cell wall polysaccharide metabolic process"/>
    <property type="evidence" value="ECO:0007669"/>
    <property type="project" value="TreeGrafter"/>
</dbReference>
<dbReference type="GeneID" id="27419945"/>
<dbReference type="Gene3D" id="3.20.20.80">
    <property type="entry name" value="Glycosidases"/>
    <property type="match status" value="1"/>
</dbReference>
<evidence type="ECO:0000313" key="4">
    <source>
        <dbReference type="EMBL" id="EST07758.1"/>
    </source>
</evidence>
<feature type="chain" id="PRO_5004735133" description="Asl1-like glycosyl hydrolase catalytic domain-containing protein" evidence="2">
    <location>
        <begin position="20"/>
        <end position="369"/>
    </location>
</feature>
<dbReference type="InterPro" id="IPR053183">
    <property type="entry name" value="ASL1"/>
</dbReference>
<dbReference type="HOGENOM" id="CLU_040908_9_0_1"/>
<gene>
    <name evidence="4" type="ORF">PSEUBRA_SCAF2g02876</name>
</gene>
<dbReference type="InterPro" id="IPR024655">
    <property type="entry name" value="Asl1_glyco_hydro_catalytic"/>
</dbReference>
<name>V5EWL5_KALBG</name>
<organism evidence="4 5">
    <name type="scientific">Kalmanozyma brasiliensis (strain GHG001)</name>
    <name type="common">Yeast</name>
    <name type="synonym">Pseudozyma brasiliensis</name>
    <dbReference type="NCBI Taxonomy" id="1365824"/>
    <lineage>
        <taxon>Eukaryota</taxon>
        <taxon>Fungi</taxon>
        <taxon>Dikarya</taxon>
        <taxon>Basidiomycota</taxon>
        <taxon>Ustilaginomycotina</taxon>
        <taxon>Ustilaginomycetes</taxon>
        <taxon>Ustilaginales</taxon>
        <taxon>Ustilaginaceae</taxon>
        <taxon>Kalmanozyma</taxon>
    </lineage>
</organism>
<evidence type="ECO:0000256" key="1">
    <source>
        <dbReference type="SAM" id="MobiDB-lite"/>
    </source>
</evidence>